<reference evidence="1" key="1">
    <citation type="submission" date="2017-08" db="EMBL/GenBank/DDBJ databases">
        <authorList>
            <person name="de Groot N.N."/>
        </authorList>
    </citation>
    <scope>NUCLEOTIDE SEQUENCE</scope>
</reference>
<sequence length="221" mass="26219">MMKPEKNPFLALMEKRIAFLQYYADEENKKIEKKKNDPFGYALEKFYEKAEEFRETGRDAVYMKGKHKAVVEELVKRGHKAKPVLGVDAWYVSIYNNKADLEEAFERDFRERMEADKKRNVKYTLVGDVPKFIDKLRNEGYTVKKDKFKGGYKVLIPRSAAERDELFEKDFRERLLLAVHCEQESILTEGTPEFINRLRSRGYTVTKDKGKYWRVKINHTI</sequence>
<name>A0A285PXX2_9VIRU</name>
<organism evidence="1">
    <name type="scientific">Cedratvirus lausannensis</name>
    <dbReference type="NCBI Taxonomy" id="2023205"/>
    <lineage>
        <taxon>Viruses</taxon>
        <taxon>Pithoviruses</taxon>
        <taxon>Orthocedratvirinae</taxon>
        <taxon>Alphacedratvirus</taxon>
        <taxon>Alphacedratvirus francolausannense</taxon>
    </lineage>
</organism>
<dbReference type="Proteomes" id="UP000274850">
    <property type="component" value="Segment"/>
</dbReference>
<protein>
    <submittedName>
        <fullName evidence="1">Uncharacterized protein</fullName>
    </submittedName>
</protein>
<gene>
    <name evidence="1" type="ORF">BQ9231_00598</name>
</gene>
<dbReference type="EMBL" id="LT907979">
    <property type="protein sequence ID" value="SOB74481.1"/>
    <property type="molecule type" value="Genomic_DNA"/>
</dbReference>
<evidence type="ECO:0000313" key="1">
    <source>
        <dbReference type="EMBL" id="SOB74481.1"/>
    </source>
</evidence>
<evidence type="ECO:0000313" key="2">
    <source>
        <dbReference type="Proteomes" id="UP000274850"/>
    </source>
</evidence>
<accession>A0A285PXX2</accession>
<keyword evidence="2" id="KW-1185">Reference proteome</keyword>
<proteinExistence type="predicted"/>